<feature type="domain" description="CHK kinase-like" evidence="1">
    <location>
        <begin position="129"/>
        <end position="331"/>
    </location>
</feature>
<accession>A0A9P0BF53</accession>
<evidence type="ECO:0000259" key="1">
    <source>
        <dbReference type="SMART" id="SM00587"/>
    </source>
</evidence>
<name>A0A9P0BF53_BRAAE</name>
<dbReference type="InterPro" id="IPR011009">
    <property type="entry name" value="Kinase-like_dom_sf"/>
</dbReference>
<proteinExistence type="predicted"/>
<gene>
    <name evidence="2" type="ORF">MELIAE_LOCUS11329</name>
</gene>
<dbReference type="PANTHER" id="PTHR11012:SF30">
    <property type="entry name" value="PROTEIN KINASE-LIKE DOMAIN-CONTAINING"/>
    <property type="match status" value="1"/>
</dbReference>
<dbReference type="Proteomes" id="UP001154078">
    <property type="component" value="Chromosome 8"/>
</dbReference>
<dbReference type="InterPro" id="IPR004119">
    <property type="entry name" value="EcKL"/>
</dbReference>
<dbReference type="InterPro" id="IPR015897">
    <property type="entry name" value="CHK_kinase-like"/>
</dbReference>
<dbReference type="SMART" id="SM00587">
    <property type="entry name" value="CHK"/>
    <property type="match status" value="1"/>
</dbReference>
<protein>
    <recommendedName>
        <fullName evidence="1">CHK kinase-like domain-containing protein</fullName>
    </recommendedName>
</protein>
<reference evidence="2" key="1">
    <citation type="submission" date="2021-12" db="EMBL/GenBank/DDBJ databases">
        <authorList>
            <person name="King R."/>
        </authorList>
    </citation>
    <scope>NUCLEOTIDE SEQUENCE</scope>
</reference>
<dbReference type="PANTHER" id="PTHR11012">
    <property type="entry name" value="PROTEIN KINASE-LIKE DOMAIN-CONTAINING"/>
    <property type="match status" value="1"/>
</dbReference>
<dbReference type="Gene3D" id="3.90.1200.10">
    <property type="match status" value="1"/>
</dbReference>
<evidence type="ECO:0000313" key="2">
    <source>
        <dbReference type="EMBL" id="CAH0562112.1"/>
    </source>
</evidence>
<dbReference type="OrthoDB" id="191037at2759"/>
<dbReference type="Pfam" id="PF02958">
    <property type="entry name" value="EcKL"/>
    <property type="match status" value="1"/>
</dbReference>
<keyword evidence="3" id="KW-1185">Reference proteome</keyword>
<sequence>MEEQKVTLKFLQDLFKQIDENVTIENFEESLGSGRGDNYTASLYRLKLDGHKKTNDGFDQWTTSIIYKCLPESAARREAYKSEKLFRNEVAFYTKVMPLYEKFQKSKENILSSTFQAIPKCYYARDNLIVLEDLRLSGYEMADRKVGLNFKQITAVLDELAKFHAVSLAVKMLHPQDFYTLLNTRDGISEALFIKENEEWYRDYYKHAIQNVLDMASKKLSKLELGTTILNKFANFANDSFFEKMINLVSDTGPLSVLCHGDCWTNNILFKLDDSKGLKVCFIDFQLCRHGSIALDLANLIYCCTTRNLRDLHLKEMLGRYHEICFSNLSALLKNTPSENHKLNNKEYTFNLLMIEFRKFALFGLGLAIDMIPISTCDSDEAPDMYENENESEQIEDFLIPTTTTNELCTTKMVNLICELYDNDIL</sequence>
<evidence type="ECO:0000313" key="3">
    <source>
        <dbReference type="Proteomes" id="UP001154078"/>
    </source>
</evidence>
<dbReference type="SUPFAM" id="SSF56112">
    <property type="entry name" value="Protein kinase-like (PK-like)"/>
    <property type="match status" value="1"/>
</dbReference>
<dbReference type="EMBL" id="OV121139">
    <property type="protein sequence ID" value="CAH0562112.1"/>
    <property type="molecule type" value="Genomic_DNA"/>
</dbReference>
<dbReference type="AlphaFoldDB" id="A0A9P0BF53"/>
<organism evidence="2 3">
    <name type="scientific">Brassicogethes aeneus</name>
    <name type="common">Rape pollen beetle</name>
    <name type="synonym">Meligethes aeneus</name>
    <dbReference type="NCBI Taxonomy" id="1431903"/>
    <lineage>
        <taxon>Eukaryota</taxon>
        <taxon>Metazoa</taxon>
        <taxon>Ecdysozoa</taxon>
        <taxon>Arthropoda</taxon>
        <taxon>Hexapoda</taxon>
        <taxon>Insecta</taxon>
        <taxon>Pterygota</taxon>
        <taxon>Neoptera</taxon>
        <taxon>Endopterygota</taxon>
        <taxon>Coleoptera</taxon>
        <taxon>Polyphaga</taxon>
        <taxon>Cucujiformia</taxon>
        <taxon>Nitidulidae</taxon>
        <taxon>Meligethinae</taxon>
        <taxon>Brassicogethes</taxon>
    </lineage>
</organism>